<dbReference type="GO" id="GO:0016491">
    <property type="term" value="F:oxidoreductase activity"/>
    <property type="evidence" value="ECO:0007669"/>
    <property type="project" value="InterPro"/>
</dbReference>
<feature type="non-terminal residue" evidence="3">
    <location>
        <position position="1"/>
    </location>
</feature>
<evidence type="ECO:0000259" key="2">
    <source>
        <dbReference type="Pfam" id="PF08031"/>
    </source>
</evidence>
<evidence type="ECO:0000256" key="1">
    <source>
        <dbReference type="SAM" id="Phobius"/>
    </source>
</evidence>
<feature type="transmembrane region" description="Helical" evidence="1">
    <location>
        <begin position="14"/>
        <end position="34"/>
    </location>
</feature>
<dbReference type="EMBL" id="KN882063">
    <property type="protein sequence ID" value="KIY45001.1"/>
    <property type="molecule type" value="Genomic_DNA"/>
</dbReference>
<accession>A0A0D7A513</accession>
<dbReference type="GO" id="GO:0050660">
    <property type="term" value="F:flavin adenine dinucleotide binding"/>
    <property type="evidence" value="ECO:0007669"/>
    <property type="project" value="InterPro"/>
</dbReference>
<dbReference type="AlphaFoldDB" id="A0A0D7A513"/>
<organism evidence="3 4">
    <name type="scientific">Fistulina hepatica ATCC 64428</name>
    <dbReference type="NCBI Taxonomy" id="1128425"/>
    <lineage>
        <taxon>Eukaryota</taxon>
        <taxon>Fungi</taxon>
        <taxon>Dikarya</taxon>
        <taxon>Basidiomycota</taxon>
        <taxon>Agaricomycotina</taxon>
        <taxon>Agaricomycetes</taxon>
        <taxon>Agaricomycetidae</taxon>
        <taxon>Agaricales</taxon>
        <taxon>Fistulinaceae</taxon>
        <taxon>Fistulina</taxon>
    </lineage>
</organism>
<dbReference type="Proteomes" id="UP000054144">
    <property type="component" value="Unassembled WGS sequence"/>
</dbReference>
<dbReference type="Pfam" id="PF08031">
    <property type="entry name" value="BBE"/>
    <property type="match status" value="1"/>
</dbReference>
<evidence type="ECO:0000313" key="4">
    <source>
        <dbReference type="Proteomes" id="UP000054144"/>
    </source>
</evidence>
<feature type="non-terminal residue" evidence="3">
    <location>
        <position position="80"/>
    </location>
</feature>
<proteinExistence type="predicted"/>
<reference evidence="3 4" key="1">
    <citation type="journal article" date="2015" name="Fungal Genet. Biol.">
        <title>Evolution of novel wood decay mechanisms in Agaricales revealed by the genome sequences of Fistulina hepatica and Cylindrobasidium torrendii.</title>
        <authorList>
            <person name="Floudas D."/>
            <person name="Held B.W."/>
            <person name="Riley R."/>
            <person name="Nagy L.G."/>
            <person name="Koehler G."/>
            <person name="Ransdell A.S."/>
            <person name="Younus H."/>
            <person name="Chow J."/>
            <person name="Chiniquy J."/>
            <person name="Lipzen A."/>
            <person name="Tritt A."/>
            <person name="Sun H."/>
            <person name="Haridas S."/>
            <person name="LaButti K."/>
            <person name="Ohm R.A."/>
            <person name="Kues U."/>
            <person name="Blanchette R.A."/>
            <person name="Grigoriev I.V."/>
            <person name="Minto R.E."/>
            <person name="Hibbett D.S."/>
        </authorList>
    </citation>
    <scope>NUCLEOTIDE SEQUENCE [LARGE SCALE GENOMIC DNA]</scope>
    <source>
        <strain evidence="3 4">ATCC 64428</strain>
    </source>
</reference>
<keyword evidence="1" id="KW-0472">Membrane</keyword>
<evidence type="ECO:0000313" key="3">
    <source>
        <dbReference type="EMBL" id="KIY45001.1"/>
    </source>
</evidence>
<keyword evidence="1" id="KW-1133">Transmembrane helix</keyword>
<dbReference type="InterPro" id="IPR012951">
    <property type="entry name" value="BBE"/>
</dbReference>
<keyword evidence="1" id="KW-0812">Transmembrane</keyword>
<name>A0A0D7A513_9AGAR</name>
<gene>
    <name evidence="3" type="ORF">FISHEDRAFT_6620</name>
</gene>
<dbReference type="OrthoDB" id="3037746at2759"/>
<sequence>PPYPEDSFTFLDGIVYMLVAYSPAGWSYGTFILFSPVHELILFACLGQCLHYGSDYSRLNSLKVTHDPGNVLSFPPSIEE</sequence>
<feature type="domain" description="Berberine/berberine-like" evidence="2">
    <location>
        <begin position="52"/>
        <end position="79"/>
    </location>
</feature>
<keyword evidence="4" id="KW-1185">Reference proteome</keyword>
<protein>
    <recommendedName>
        <fullName evidence="2">Berberine/berberine-like domain-containing protein</fullName>
    </recommendedName>
</protein>